<name>A0A4Q9R3E4_9GAMM</name>
<evidence type="ECO:0000256" key="1">
    <source>
        <dbReference type="ARBA" id="ARBA00004141"/>
    </source>
</evidence>
<dbReference type="Proteomes" id="UP000292639">
    <property type="component" value="Unassembled WGS sequence"/>
</dbReference>
<feature type="transmembrane region" description="Helical" evidence="5">
    <location>
        <begin position="83"/>
        <end position="101"/>
    </location>
</feature>
<proteinExistence type="predicted"/>
<evidence type="ECO:0000256" key="4">
    <source>
        <dbReference type="ARBA" id="ARBA00023136"/>
    </source>
</evidence>
<dbReference type="RefSeq" id="WP_131185095.1">
    <property type="nucleotide sequence ID" value="NZ_QJUO01000021.1"/>
</dbReference>
<sequence>MVDGARFRQAGRTWGQLLRFAVLGVAFNAGGYMLYLLLTWLGVAPKLTVSLLYPLGALAGFLGNRKLTFSYRGSLFDSGLRYALAHTMGYALNLALLAVFADRLGYPHQWVQAVAVFVVAGFLFVAFKCFVFRHATTEARS</sequence>
<feature type="transmembrane region" description="Helical" evidence="5">
    <location>
        <begin position="113"/>
        <end position="132"/>
    </location>
</feature>
<organism evidence="7 8">
    <name type="scientific">Stutzerimonas kirkiae</name>
    <dbReference type="NCBI Taxonomy" id="2211392"/>
    <lineage>
        <taxon>Bacteria</taxon>
        <taxon>Pseudomonadati</taxon>
        <taxon>Pseudomonadota</taxon>
        <taxon>Gammaproteobacteria</taxon>
        <taxon>Pseudomonadales</taxon>
        <taxon>Pseudomonadaceae</taxon>
        <taxon>Stutzerimonas</taxon>
    </lineage>
</organism>
<evidence type="ECO:0000259" key="6">
    <source>
        <dbReference type="Pfam" id="PF04138"/>
    </source>
</evidence>
<evidence type="ECO:0000256" key="5">
    <source>
        <dbReference type="SAM" id="Phobius"/>
    </source>
</evidence>
<dbReference type="EMBL" id="QJUP01000022">
    <property type="protein sequence ID" value="TBU92862.1"/>
    <property type="molecule type" value="Genomic_DNA"/>
</dbReference>
<keyword evidence="2 5" id="KW-0812">Transmembrane</keyword>
<comment type="subcellular location">
    <subcellularLocation>
        <location evidence="1">Membrane</location>
        <topology evidence="1">Multi-pass membrane protein</topology>
    </subcellularLocation>
</comment>
<evidence type="ECO:0000256" key="2">
    <source>
        <dbReference type="ARBA" id="ARBA00022692"/>
    </source>
</evidence>
<feature type="transmembrane region" description="Helical" evidence="5">
    <location>
        <begin position="20"/>
        <end position="41"/>
    </location>
</feature>
<dbReference type="Pfam" id="PF04138">
    <property type="entry name" value="GtrA_DPMS_TM"/>
    <property type="match status" value="1"/>
</dbReference>
<reference evidence="7 8" key="1">
    <citation type="submission" date="2018-06" db="EMBL/GenBank/DDBJ databases">
        <title>Three novel Pseudomonas species isolated from symptomatic oak.</title>
        <authorList>
            <person name="Bueno-Gonzalez V."/>
            <person name="Brady C."/>
        </authorList>
    </citation>
    <scope>NUCLEOTIDE SEQUENCE [LARGE SCALE GENOMIC DNA]</scope>
    <source>
        <strain evidence="7 8">P17C</strain>
    </source>
</reference>
<gene>
    <name evidence="7" type="ORF">DNJ96_14730</name>
</gene>
<dbReference type="AlphaFoldDB" id="A0A4Q9R3E4"/>
<keyword evidence="3 5" id="KW-1133">Transmembrane helix</keyword>
<comment type="caution">
    <text evidence="7">The sequence shown here is derived from an EMBL/GenBank/DDBJ whole genome shotgun (WGS) entry which is preliminary data.</text>
</comment>
<dbReference type="GO" id="GO:0000271">
    <property type="term" value="P:polysaccharide biosynthetic process"/>
    <property type="evidence" value="ECO:0007669"/>
    <property type="project" value="InterPro"/>
</dbReference>
<feature type="transmembrane region" description="Helical" evidence="5">
    <location>
        <begin position="47"/>
        <end position="63"/>
    </location>
</feature>
<accession>A0A4Q9R3E4</accession>
<protein>
    <recommendedName>
        <fullName evidence="6">GtrA/DPMS transmembrane domain-containing protein</fullName>
    </recommendedName>
</protein>
<evidence type="ECO:0000256" key="3">
    <source>
        <dbReference type="ARBA" id="ARBA00022989"/>
    </source>
</evidence>
<dbReference type="GO" id="GO:0016020">
    <property type="term" value="C:membrane"/>
    <property type="evidence" value="ECO:0007669"/>
    <property type="project" value="UniProtKB-SubCell"/>
</dbReference>
<evidence type="ECO:0000313" key="8">
    <source>
        <dbReference type="Proteomes" id="UP000292639"/>
    </source>
</evidence>
<keyword evidence="8" id="KW-1185">Reference proteome</keyword>
<evidence type="ECO:0000313" key="7">
    <source>
        <dbReference type="EMBL" id="TBU92862.1"/>
    </source>
</evidence>
<feature type="domain" description="GtrA/DPMS transmembrane" evidence="6">
    <location>
        <begin position="19"/>
        <end position="132"/>
    </location>
</feature>
<dbReference type="InterPro" id="IPR007267">
    <property type="entry name" value="GtrA_DPMS_TM"/>
</dbReference>
<keyword evidence="4 5" id="KW-0472">Membrane</keyword>